<reference evidence="10" key="1">
    <citation type="submission" date="2011-06" db="EMBL/GenBank/DDBJ databases">
        <authorList>
            <consortium name="US DOE Joint Genome Institute (JGI-PGF)"/>
            <person name="Lucas S."/>
            <person name="Han J."/>
            <person name="Lapidus A."/>
            <person name="Cheng J.-F."/>
            <person name="Goodwin L."/>
            <person name="Pitluck S."/>
            <person name="Peters L."/>
            <person name="Land M.L."/>
            <person name="Hauser L."/>
            <person name="Vogl K."/>
            <person name="Liu Z."/>
            <person name="Overmann J."/>
            <person name="Frigaard N.-U."/>
            <person name="Bryant D.A."/>
            <person name="Woyke T.J."/>
        </authorList>
    </citation>
    <scope>NUCLEOTIDE SEQUENCE [LARGE SCALE GENOMIC DNA]</scope>
    <source>
        <strain evidence="10">970</strain>
    </source>
</reference>
<dbReference type="OrthoDB" id="5290956at2"/>
<accession>H8YZZ1</accession>
<dbReference type="Proteomes" id="UP000002964">
    <property type="component" value="Unassembled WGS sequence"/>
</dbReference>
<dbReference type="InterPro" id="IPR050790">
    <property type="entry name" value="ExbB/TolQ_transport"/>
</dbReference>
<dbReference type="HOGENOM" id="CLU_1106137_0_0_6"/>
<evidence type="ECO:0000256" key="6">
    <source>
        <dbReference type="RuleBase" id="RU004057"/>
    </source>
</evidence>
<evidence type="ECO:0000256" key="1">
    <source>
        <dbReference type="ARBA" id="ARBA00004651"/>
    </source>
</evidence>
<comment type="similarity">
    <text evidence="6">Belongs to the exbB/tolQ family.</text>
</comment>
<evidence type="ECO:0000256" key="4">
    <source>
        <dbReference type="ARBA" id="ARBA00022989"/>
    </source>
</evidence>
<dbReference type="PANTHER" id="PTHR30625:SF11">
    <property type="entry name" value="MOTA_TOLQ_EXBB PROTON CHANNEL DOMAIN-CONTAINING PROTEIN"/>
    <property type="match status" value="1"/>
</dbReference>
<keyword evidence="10" id="KW-1185">Reference proteome</keyword>
<dbReference type="STRING" id="631362.Thi970DRAFT_01353"/>
<comment type="subcellular location">
    <subcellularLocation>
        <location evidence="1">Cell membrane</location>
        <topology evidence="1">Multi-pass membrane protein</topology>
    </subcellularLocation>
    <subcellularLocation>
        <location evidence="6">Membrane</location>
        <topology evidence="6">Multi-pass membrane protein</topology>
    </subcellularLocation>
</comment>
<sequence length="268" mass="29200">MTEPAPLPTVVSRVPPAWLVRVLALLCALVFIALPSLLLPAGDPVAVLLLDHHALPPPNSPFVYPFTIQNLMHLLLFAGFGELFVRWRVLRDESALLAAHLLPEDPRVVLQSHDLPAIRARVAGRHDGEQGVLPGLIDLCILQFQSSRSVDQVVSVLNSSLELIAHRVDLCYAMLRYLVWVIPTIGFTGTVIGIALALNLIDPSAGTQPLGEIAQALGVAFYTTLVALIESAILVLLLNLVQTREERVLNQAGHYTLVNLVNRLYAGH</sequence>
<feature type="transmembrane region" description="Helical" evidence="7">
    <location>
        <begin position="62"/>
        <end position="85"/>
    </location>
</feature>
<reference evidence="9 10" key="2">
    <citation type="submission" date="2011-11" db="EMBL/GenBank/DDBJ databases">
        <authorList>
            <consortium name="US DOE Joint Genome Institute"/>
            <person name="Lucas S."/>
            <person name="Han J."/>
            <person name="Lapidus A."/>
            <person name="Cheng J.-F."/>
            <person name="Goodwin L."/>
            <person name="Pitluck S."/>
            <person name="Peters L."/>
            <person name="Ovchinnikova G."/>
            <person name="Zhang X."/>
            <person name="Detter J.C."/>
            <person name="Han C."/>
            <person name="Tapia R."/>
            <person name="Land M."/>
            <person name="Hauser L."/>
            <person name="Kyrpides N."/>
            <person name="Ivanova N."/>
            <person name="Pagani I."/>
            <person name="Vogl K."/>
            <person name="Liu Z."/>
            <person name="Overmann J."/>
            <person name="Frigaard N.-U."/>
            <person name="Bryant D."/>
            <person name="Woyke T."/>
        </authorList>
    </citation>
    <scope>NUCLEOTIDE SEQUENCE [LARGE SCALE GENOMIC DNA]</scope>
    <source>
        <strain evidence="9 10">970</strain>
    </source>
</reference>
<dbReference type="InterPro" id="IPR002898">
    <property type="entry name" value="MotA_ExbB_proton_chnl"/>
</dbReference>
<keyword evidence="5 7" id="KW-0472">Membrane</keyword>
<evidence type="ECO:0000259" key="8">
    <source>
        <dbReference type="Pfam" id="PF01618"/>
    </source>
</evidence>
<keyword evidence="6" id="KW-0813">Transport</keyword>
<dbReference type="GO" id="GO:0017038">
    <property type="term" value="P:protein import"/>
    <property type="evidence" value="ECO:0007669"/>
    <property type="project" value="TreeGrafter"/>
</dbReference>
<evidence type="ECO:0000256" key="7">
    <source>
        <dbReference type="SAM" id="Phobius"/>
    </source>
</evidence>
<keyword evidence="2" id="KW-1003">Cell membrane</keyword>
<evidence type="ECO:0000256" key="3">
    <source>
        <dbReference type="ARBA" id="ARBA00022692"/>
    </source>
</evidence>
<protein>
    <submittedName>
        <fullName evidence="9">Biopolymer transport protein</fullName>
    </submittedName>
</protein>
<dbReference type="RefSeq" id="WP_009147750.1">
    <property type="nucleotide sequence ID" value="NZ_JH603169.1"/>
</dbReference>
<dbReference type="GO" id="GO:0005886">
    <property type="term" value="C:plasma membrane"/>
    <property type="evidence" value="ECO:0007669"/>
    <property type="project" value="UniProtKB-SubCell"/>
</dbReference>
<evidence type="ECO:0000313" key="9">
    <source>
        <dbReference type="EMBL" id="EIC21164.1"/>
    </source>
</evidence>
<keyword evidence="6" id="KW-0653">Protein transport</keyword>
<organism evidence="9 10">
    <name type="scientific">Thiorhodovibrio frisius</name>
    <dbReference type="NCBI Taxonomy" id="631362"/>
    <lineage>
        <taxon>Bacteria</taxon>
        <taxon>Pseudomonadati</taxon>
        <taxon>Pseudomonadota</taxon>
        <taxon>Gammaproteobacteria</taxon>
        <taxon>Chromatiales</taxon>
        <taxon>Chromatiaceae</taxon>
        <taxon>Thiorhodovibrio</taxon>
    </lineage>
</organism>
<dbReference type="EMBL" id="JH603169">
    <property type="protein sequence ID" value="EIC21164.1"/>
    <property type="molecule type" value="Genomic_DNA"/>
</dbReference>
<feature type="domain" description="MotA/TolQ/ExbB proton channel" evidence="8">
    <location>
        <begin position="147"/>
        <end position="251"/>
    </location>
</feature>
<evidence type="ECO:0000313" key="10">
    <source>
        <dbReference type="Proteomes" id="UP000002964"/>
    </source>
</evidence>
<keyword evidence="3 7" id="KW-0812">Transmembrane</keyword>
<name>H8YZZ1_9GAMM</name>
<feature type="transmembrane region" description="Helical" evidence="7">
    <location>
        <begin position="213"/>
        <end position="241"/>
    </location>
</feature>
<evidence type="ECO:0000256" key="5">
    <source>
        <dbReference type="ARBA" id="ARBA00023136"/>
    </source>
</evidence>
<dbReference type="AlphaFoldDB" id="H8YZZ1"/>
<evidence type="ECO:0000256" key="2">
    <source>
        <dbReference type="ARBA" id="ARBA00022475"/>
    </source>
</evidence>
<keyword evidence="4 7" id="KW-1133">Transmembrane helix</keyword>
<gene>
    <name evidence="9" type="ORF">Thi970DRAFT_01353</name>
</gene>
<feature type="transmembrane region" description="Helical" evidence="7">
    <location>
        <begin position="22"/>
        <end position="42"/>
    </location>
</feature>
<proteinExistence type="inferred from homology"/>
<feature type="transmembrane region" description="Helical" evidence="7">
    <location>
        <begin position="177"/>
        <end position="201"/>
    </location>
</feature>
<dbReference type="eggNOG" id="COG0811">
    <property type="taxonomic scope" value="Bacteria"/>
</dbReference>
<dbReference type="PANTHER" id="PTHR30625">
    <property type="entry name" value="PROTEIN TOLQ"/>
    <property type="match status" value="1"/>
</dbReference>
<dbReference type="Pfam" id="PF01618">
    <property type="entry name" value="MotA_ExbB"/>
    <property type="match status" value="1"/>
</dbReference>